<keyword evidence="2" id="KW-0805">Transcription regulation</keyword>
<evidence type="ECO:0000313" key="8">
    <source>
        <dbReference type="EMBL" id="KAK8601921.1"/>
    </source>
</evidence>
<gene>
    <name evidence="8" type="ORF">V6N12_051744</name>
</gene>
<evidence type="ECO:0000256" key="2">
    <source>
        <dbReference type="ARBA" id="ARBA00023015"/>
    </source>
</evidence>
<comment type="subcellular location">
    <subcellularLocation>
        <location evidence="1">Nucleus</location>
    </subcellularLocation>
</comment>
<feature type="domain" description="BHLH" evidence="7">
    <location>
        <begin position="336"/>
        <end position="386"/>
    </location>
</feature>
<sequence length="410" mass="45684">MEPDLQRRKQMNTGLTRYQSAPSSYFSSILDRDFCQEILNRPSSPETERIIARFLSSSDDGSGGVGDNPENISDQNLGSTTSIMSNSPVRETTVKIEPQTQTMTRMNNQTGVVHQQQQGNYSSVPQNFYQNQAQQHLSNQQPNSAMEYRVPISTAMAQPTQMKMGNGNNSSLIRHSSSPAGLFSNINIENIAGYGVMRGMGDYGSSNKDATFPSASRPPPSRLMSPKPSSENAGLSRQNTHNNYSSEFPISSWDDSMMVSDNMSDVKRLNEDDRSLSGLDFDGTETQNTTVTGNHPPPLLAHHLSLPKSSPDMSAIEKLLQYQDSVPCKIRAKRGCATHPRSIAERVRRTKISERMRKLQDLVPNMDKQTNTSDMLDLAVDYIKDLQKQVETLSENRARCSCGYKQQQQQ</sequence>
<evidence type="ECO:0000313" key="9">
    <source>
        <dbReference type="Proteomes" id="UP001472677"/>
    </source>
</evidence>
<keyword evidence="4" id="KW-0804">Transcription</keyword>
<evidence type="ECO:0000259" key="7">
    <source>
        <dbReference type="PROSITE" id="PS50888"/>
    </source>
</evidence>
<name>A0ABR2GHG8_9ROSI</name>
<keyword evidence="9" id="KW-1185">Reference proteome</keyword>
<comment type="caution">
    <text evidence="8">The sequence shown here is derived from an EMBL/GenBank/DDBJ whole genome shotgun (WGS) entry which is preliminary data.</text>
</comment>
<evidence type="ECO:0000256" key="4">
    <source>
        <dbReference type="ARBA" id="ARBA00023163"/>
    </source>
</evidence>
<reference evidence="8 9" key="1">
    <citation type="journal article" date="2024" name="G3 (Bethesda)">
        <title>Genome assembly of Hibiscus sabdariffa L. provides insights into metabolisms of medicinal natural products.</title>
        <authorList>
            <person name="Kim T."/>
        </authorList>
    </citation>
    <scope>NUCLEOTIDE SEQUENCE [LARGE SCALE GENOMIC DNA]</scope>
    <source>
        <strain evidence="8">TK-2024</strain>
        <tissue evidence="8">Old leaves</tissue>
    </source>
</reference>
<evidence type="ECO:0000256" key="6">
    <source>
        <dbReference type="SAM" id="MobiDB-lite"/>
    </source>
</evidence>
<dbReference type="PROSITE" id="PS50888">
    <property type="entry name" value="BHLH"/>
    <property type="match status" value="1"/>
</dbReference>
<dbReference type="Gene3D" id="4.10.280.10">
    <property type="entry name" value="Helix-loop-helix DNA-binding domain"/>
    <property type="match status" value="1"/>
</dbReference>
<feature type="region of interest" description="Disordered" evidence="6">
    <location>
        <begin position="207"/>
        <end position="248"/>
    </location>
</feature>
<keyword evidence="5" id="KW-0539">Nucleus</keyword>
<feature type="compositionally biased region" description="Polar residues" evidence="6">
    <location>
        <begin position="70"/>
        <end position="90"/>
    </location>
</feature>
<dbReference type="InterPro" id="IPR036638">
    <property type="entry name" value="HLH_DNA-bd_sf"/>
</dbReference>
<feature type="region of interest" description="Disordered" evidence="6">
    <location>
        <begin position="56"/>
        <end position="100"/>
    </location>
</feature>
<evidence type="ECO:0000256" key="3">
    <source>
        <dbReference type="ARBA" id="ARBA00023125"/>
    </source>
</evidence>
<evidence type="ECO:0000256" key="5">
    <source>
        <dbReference type="ARBA" id="ARBA00023242"/>
    </source>
</evidence>
<dbReference type="SMART" id="SM00353">
    <property type="entry name" value="HLH"/>
    <property type="match status" value="1"/>
</dbReference>
<dbReference type="InterPro" id="IPR045843">
    <property type="entry name" value="IND-like"/>
</dbReference>
<dbReference type="PANTHER" id="PTHR16223">
    <property type="entry name" value="TRANSCRIPTION FACTOR BHLH83-RELATED"/>
    <property type="match status" value="1"/>
</dbReference>
<proteinExistence type="predicted"/>
<protein>
    <recommendedName>
        <fullName evidence="7">BHLH domain-containing protein</fullName>
    </recommendedName>
</protein>
<dbReference type="SUPFAM" id="SSF47459">
    <property type="entry name" value="HLH, helix-loop-helix DNA-binding domain"/>
    <property type="match status" value="1"/>
</dbReference>
<dbReference type="EMBL" id="JBBPBM010000001">
    <property type="protein sequence ID" value="KAK8601921.1"/>
    <property type="molecule type" value="Genomic_DNA"/>
</dbReference>
<dbReference type="PANTHER" id="PTHR16223:SF279">
    <property type="entry name" value="TRANSCRIPTION FACTOR BHLH122"/>
    <property type="match status" value="1"/>
</dbReference>
<dbReference type="Pfam" id="PF00010">
    <property type="entry name" value="HLH"/>
    <property type="match status" value="1"/>
</dbReference>
<accession>A0ABR2GHG8</accession>
<organism evidence="8 9">
    <name type="scientific">Hibiscus sabdariffa</name>
    <name type="common">roselle</name>
    <dbReference type="NCBI Taxonomy" id="183260"/>
    <lineage>
        <taxon>Eukaryota</taxon>
        <taxon>Viridiplantae</taxon>
        <taxon>Streptophyta</taxon>
        <taxon>Embryophyta</taxon>
        <taxon>Tracheophyta</taxon>
        <taxon>Spermatophyta</taxon>
        <taxon>Magnoliopsida</taxon>
        <taxon>eudicotyledons</taxon>
        <taxon>Gunneridae</taxon>
        <taxon>Pentapetalae</taxon>
        <taxon>rosids</taxon>
        <taxon>malvids</taxon>
        <taxon>Malvales</taxon>
        <taxon>Malvaceae</taxon>
        <taxon>Malvoideae</taxon>
        <taxon>Hibiscus</taxon>
    </lineage>
</organism>
<evidence type="ECO:0000256" key="1">
    <source>
        <dbReference type="ARBA" id="ARBA00004123"/>
    </source>
</evidence>
<feature type="compositionally biased region" description="Polar residues" evidence="6">
    <location>
        <begin position="227"/>
        <end position="248"/>
    </location>
</feature>
<keyword evidence="3" id="KW-0238">DNA-binding</keyword>
<dbReference type="InterPro" id="IPR011598">
    <property type="entry name" value="bHLH_dom"/>
</dbReference>
<dbReference type="Proteomes" id="UP001472677">
    <property type="component" value="Unassembled WGS sequence"/>
</dbReference>